<dbReference type="EMBL" id="FOUP01000005">
    <property type="protein sequence ID" value="SFN54749.1"/>
    <property type="molecule type" value="Genomic_DNA"/>
</dbReference>
<dbReference type="AlphaFoldDB" id="A0A1I4ZXG4"/>
<dbReference type="OrthoDB" id="3837860at2"/>
<evidence type="ECO:0000313" key="2">
    <source>
        <dbReference type="EMBL" id="RKT83366.1"/>
    </source>
</evidence>
<accession>A0A1I4ZXG4</accession>
<keyword evidence="1" id="KW-0812">Transmembrane</keyword>
<reference evidence="2 5" key="2">
    <citation type="submission" date="2018-10" db="EMBL/GenBank/DDBJ databases">
        <title>Sequencing the genomes of 1000 actinobacteria strains.</title>
        <authorList>
            <person name="Klenk H.-P."/>
        </authorList>
    </citation>
    <scope>NUCLEOTIDE SEQUENCE [LARGE SCALE GENOMIC DNA]</scope>
    <source>
        <strain evidence="2 5">DSM 45119</strain>
    </source>
</reference>
<evidence type="ECO:0000313" key="5">
    <source>
        <dbReference type="Proteomes" id="UP000270697"/>
    </source>
</evidence>
<keyword evidence="1" id="KW-0472">Membrane</keyword>
<reference evidence="3 4" key="1">
    <citation type="submission" date="2016-10" db="EMBL/GenBank/DDBJ databases">
        <authorList>
            <person name="de Groot N.N."/>
        </authorList>
    </citation>
    <scope>NUCLEOTIDE SEQUENCE [LARGE SCALE GENOMIC DNA]</scope>
    <source>
        <strain evidence="3 4">CPCC 201259</strain>
    </source>
</reference>
<organism evidence="3 4">
    <name type="scientific">Saccharopolyspora antimicrobica</name>
    <dbReference type="NCBI Taxonomy" id="455193"/>
    <lineage>
        <taxon>Bacteria</taxon>
        <taxon>Bacillati</taxon>
        <taxon>Actinomycetota</taxon>
        <taxon>Actinomycetes</taxon>
        <taxon>Pseudonocardiales</taxon>
        <taxon>Pseudonocardiaceae</taxon>
        <taxon>Saccharopolyspora</taxon>
    </lineage>
</organism>
<evidence type="ECO:0000313" key="3">
    <source>
        <dbReference type="EMBL" id="SFN54749.1"/>
    </source>
</evidence>
<feature type="transmembrane region" description="Helical" evidence="1">
    <location>
        <begin position="93"/>
        <end position="112"/>
    </location>
</feature>
<protein>
    <submittedName>
        <fullName evidence="3">Uncharacterized protein</fullName>
    </submittedName>
</protein>
<sequence>MAAQRPGAHSWASQVSDEEFRLSELDLHVLGSHPEILAVLGRRWRTGPSADTMAMAAALPAGLGALVLAPGWFRQAQGEPWLEPVDLGDGSASSFFFLGALVALAVLAALWLRRGRLRAGSEVFAVVFTLVAGLIALPLMASVDVDVLGFAPVALPVWGATAAAVVVLGAFTLASAGRRAGDARDFRITGPADLARADALIAALPPRKAKGLASERTRAVGRLRERGMITADEAAAVEALPIGSSVMLDA</sequence>
<evidence type="ECO:0000256" key="1">
    <source>
        <dbReference type="SAM" id="Phobius"/>
    </source>
</evidence>
<proteinExistence type="predicted"/>
<feature type="transmembrane region" description="Helical" evidence="1">
    <location>
        <begin position="52"/>
        <end position="73"/>
    </location>
</feature>
<evidence type="ECO:0000313" key="4">
    <source>
        <dbReference type="Proteomes" id="UP000199398"/>
    </source>
</evidence>
<keyword evidence="5" id="KW-1185">Reference proteome</keyword>
<dbReference type="EMBL" id="RBXX01000002">
    <property type="protein sequence ID" value="RKT83366.1"/>
    <property type="molecule type" value="Genomic_DNA"/>
</dbReference>
<name>A0A1I4ZXG4_9PSEU</name>
<dbReference type="Proteomes" id="UP000199398">
    <property type="component" value="Unassembled WGS sequence"/>
</dbReference>
<keyword evidence="1" id="KW-1133">Transmembrane helix</keyword>
<feature type="transmembrane region" description="Helical" evidence="1">
    <location>
        <begin position="124"/>
        <end position="143"/>
    </location>
</feature>
<dbReference type="RefSeq" id="WP_143121641.1">
    <property type="nucleotide sequence ID" value="NZ_FOUP01000005.1"/>
</dbReference>
<gene>
    <name evidence="2" type="ORF">ATL45_1648</name>
    <name evidence="3" type="ORF">SAMN05421805_105149</name>
</gene>
<feature type="transmembrane region" description="Helical" evidence="1">
    <location>
        <begin position="155"/>
        <end position="177"/>
    </location>
</feature>
<dbReference type="Proteomes" id="UP000270697">
    <property type="component" value="Unassembled WGS sequence"/>
</dbReference>